<evidence type="ECO:0000313" key="1">
    <source>
        <dbReference type="EMBL" id="KAF9483716.1"/>
    </source>
</evidence>
<keyword evidence="2" id="KW-1185">Reference proteome</keyword>
<dbReference type="Proteomes" id="UP000807469">
    <property type="component" value="Unassembled WGS sequence"/>
</dbReference>
<dbReference type="EMBL" id="MU155151">
    <property type="protein sequence ID" value="KAF9483716.1"/>
    <property type="molecule type" value="Genomic_DNA"/>
</dbReference>
<organism evidence="1 2">
    <name type="scientific">Pholiota conissans</name>
    <dbReference type="NCBI Taxonomy" id="109636"/>
    <lineage>
        <taxon>Eukaryota</taxon>
        <taxon>Fungi</taxon>
        <taxon>Dikarya</taxon>
        <taxon>Basidiomycota</taxon>
        <taxon>Agaricomycotina</taxon>
        <taxon>Agaricomycetes</taxon>
        <taxon>Agaricomycetidae</taxon>
        <taxon>Agaricales</taxon>
        <taxon>Agaricineae</taxon>
        <taxon>Strophariaceae</taxon>
        <taxon>Pholiota</taxon>
    </lineage>
</organism>
<reference evidence="1" key="1">
    <citation type="submission" date="2020-11" db="EMBL/GenBank/DDBJ databases">
        <authorList>
            <consortium name="DOE Joint Genome Institute"/>
            <person name="Ahrendt S."/>
            <person name="Riley R."/>
            <person name="Andreopoulos W."/>
            <person name="Labutti K."/>
            <person name="Pangilinan J."/>
            <person name="Ruiz-Duenas F.J."/>
            <person name="Barrasa J.M."/>
            <person name="Sanchez-Garcia M."/>
            <person name="Camarero S."/>
            <person name="Miyauchi S."/>
            <person name="Serrano A."/>
            <person name="Linde D."/>
            <person name="Babiker R."/>
            <person name="Drula E."/>
            <person name="Ayuso-Fernandez I."/>
            <person name="Pacheco R."/>
            <person name="Padilla G."/>
            <person name="Ferreira P."/>
            <person name="Barriuso J."/>
            <person name="Kellner H."/>
            <person name="Castanera R."/>
            <person name="Alfaro M."/>
            <person name="Ramirez L."/>
            <person name="Pisabarro A.G."/>
            <person name="Kuo A."/>
            <person name="Tritt A."/>
            <person name="Lipzen A."/>
            <person name="He G."/>
            <person name="Yan M."/>
            <person name="Ng V."/>
            <person name="Cullen D."/>
            <person name="Martin F."/>
            <person name="Rosso M.-N."/>
            <person name="Henrissat B."/>
            <person name="Hibbett D."/>
            <person name="Martinez A.T."/>
            <person name="Grigoriev I.V."/>
        </authorList>
    </citation>
    <scope>NUCLEOTIDE SEQUENCE</scope>
    <source>
        <strain evidence="1">CIRM-BRFM 674</strain>
    </source>
</reference>
<gene>
    <name evidence="1" type="ORF">BDN70DRAFT_280035</name>
</gene>
<comment type="caution">
    <text evidence="1">The sequence shown here is derived from an EMBL/GenBank/DDBJ whole genome shotgun (WGS) entry which is preliminary data.</text>
</comment>
<protein>
    <submittedName>
        <fullName evidence="1">Uncharacterized protein</fullName>
    </submittedName>
</protein>
<sequence length="174" mass="19956">MRHNRHSLFWRTNLRPPFPSTSNGVNALIQNSASPRPSIPRIPCVTLARAIFHLTPVIMTSLVFSSTSVRNWCEIHHPRPPRSLIPAHLHHRNDSVIASLSLFSLDFAVALDCRHFLYPVILHRLPTQSQHRLSFLRNGPLRHLQKFVRSGWVLGRLSALFTRRTPTCALWTLT</sequence>
<accession>A0A9P5ZA87</accession>
<dbReference type="AlphaFoldDB" id="A0A9P5ZA87"/>
<proteinExistence type="predicted"/>
<name>A0A9P5ZA87_9AGAR</name>
<evidence type="ECO:0000313" key="2">
    <source>
        <dbReference type="Proteomes" id="UP000807469"/>
    </source>
</evidence>